<comment type="caution">
    <text evidence="3">The sequence shown here is derived from an EMBL/GenBank/DDBJ whole genome shotgun (WGS) entry which is preliminary data.</text>
</comment>
<protein>
    <submittedName>
        <fullName evidence="3">Uncharacterized protein</fullName>
    </submittedName>
</protein>
<organism evidence="3 4">
    <name type="scientific">Mycena sanguinolenta</name>
    <dbReference type="NCBI Taxonomy" id="230812"/>
    <lineage>
        <taxon>Eukaryota</taxon>
        <taxon>Fungi</taxon>
        <taxon>Dikarya</taxon>
        <taxon>Basidiomycota</taxon>
        <taxon>Agaricomycotina</taxon>
        <taxon>Agaricomycetes</taxon>
        <taxon>Agaricomycetidae</taxon>
        <taxon>Agaricales</taxon>
        <taxon>Marasmiineae</taxon>
        <taxon>Mycenaceae</taxon>
        <taxon>Mycena</taxon>
    </lineage>
</organism>
<feature type="compositionally biased region" description="Basic and acidic residues" evidence="1">
    <location>
        <begin position="326"/>
        <end position="335"/>
    </location>
</feature>
<reference evidence="3" key="1">
    <citation type="submission" date="2020-05" db="EMBL/GenBank/DDBJ databases">
        <title>Mycena genomes resolve the evolution of fungal bioluminescence.</title>
        <authorList>
            <person name="Tsai I.J."/>
        </authorList>
    </citation>
    <scope>NUCLEOTIDE SEQUENCE</scope>
    <source>
        <strain evidence="3">160909Yilan</strain>
    </source>
</reference>
<dbReference type="Proteomes" id="UP000623467">
    <property type="component" value="Unassembled WGS sequence"/>
</dbReference>
<keyword evidence="2" id="KW-1133">Transmembrane helix</keyword>
<feature type="transmembrane region" description="Helical" evidence="2">
    <location>
        <begin position="227"/>
        <end position="246"/>
    </location>
</feature>
<keyword evidence="2" id="KW-0472">Membrane</keyword>
<feature type="compositionally biased region" description="Acidic residues" evidence="1">
    <location>
        <begin position="352"/>
        <end position="364"/>
    </location>
</feature>
<keyword evidence="2" id="KW-0812">Transmembrane</keyword>
<dbReference type="AlphaFoldDB" id="A0A8H6YRA1"/>
<dbReference type="OrthoDB" id="2790304at2759"/>
<proteinExistence type="predicted"/>
<name>A0A8H6YRA1_9AGAR</name>
<accession>A0A8H6YRA1</accession>
<feature type="transmembrane region" description="Helical" evidence="2">
    <location>
        <begin position="62"/>
        <end position="87"/>
    </location>
</feature>
<feature type="transmembrane region" description="Helical" evidence="2">
    <location>
        <begin position="184"/>
        <end position="206"/>
    </location>
</feature>
<sequence>MSGASPLSEIDASFLYRYGRDLTEDVVGLVTETTLVTIYGVLFALAMYSFHRRGFKSRVSFVMLFLVVYLYLAAVVLWGLYIAQYLMNVHDLLMTSNIPLPDRFVLADAHASSLSIPQMVLFTSNMILGDFIVIWRVWAIYHRTRQVVVLPCITLAAALAFALVDTVCLRRSGVGSDACGNSSLISWAFSLATNVLCTILIGVKAWKHRQITRELQTEGTAHKYRGTGFILSVLVESGLIYCLLWATQLVQIFNISRTSALVYFWEITNAASEQLPGMYPTLIVVVVNLRYTIDWEDESSSIARNPNYSTLRWAHSSDQATHPQRTHSERSDSAFDVRGVPLKMLAATALGQEEEDETSGDLESSESATQG</sequence>
<evidence type="ECO:0000313" key="3">
    <source>
        <dbReference type="EMBL" id="KAF7363722.1"/>
    </source>
</evidence>
<feature type="region of interest" description="Disordered" evidence="1">
    <location>
        <begin position="316"/>
        <end position="371"/>
    </location>
</feature>
<feature type="transmembrane region" description="Helical" evidence="2">
    <location>
        <begin position="116"/>
        <end position="135"/>
    </location>
</feature>
<feature type="transmembrane region" description="Helical" evidence="2">
    <location>
        <begin position="147"/>
        <end position="164"/>
    </location>
</feature>
<gene>
    <name evidence="3" type="ORF">MSAN_01030000</name>
</gene>
<feature type="transmembrane region" description="Helical" evidence="2">
    <location>
        <begin position="26"/>
        <end position="50"/>
    </location>
</feature>
<keyword evidence="4" id="KW-1185">Reference proteome</keyword>
<dbReference type="EMBL" id="JACAZH010000007">
    <property type="protein sequence ID" value="KAF7363722.1"/>
    <property type="molecule type" value="Genomic_DNA"/>
</dbReference>
<evidence type="ECO:0000313" key="4">
    <source>
        <dbReference type="Proteomes" id="UP000623467"/>
    </source>
</evidence>
<evidence type="ECO:0000256" key="2">
    <source>
        <dbReference type="SAM" id="Phobius"/>
    </source>
</evidence>
<evidence type="ECO:0000256" key="1">
    <source>
        <dbReference type="SAM" id="MobiDB-lite"/>
    </source>
</evidence>